<evidence type="ECO:0000256" key="1">
    <source>
        <dbReference type="SAM" id="Phobius"/>
    </source>
</evidence>
<dbReference type="Pfam" id="PF02517">
    <property type="entry name" value="Rce1-like"/>
    <property type="match status" value="1"/>
</dbReference>
<dbReference type="GO" id="GO:0004175">
    <property type="term" value="F:endopeptidase activity"/>
    <property type="evidence" value="ECO:0007669"/>
    <property type="project" value="UniProtKB-ARBA"/>
</dbReference>
<dbReference type="PANTHER" id="PTHR36435">
    <property type="entry name" value="SLR1288 PROTEIN"/>
    <property type="match status" value="1"/>
</dbReference>
<comment type="caution">
    <text evidence="3">The sequence shown here is derived from an EMBL/GenBank/DDBJ whole genome shotgun (WGS) entry which is preliminary data.</text>
</comment>
<accession>K1TCE7</accession>
<keyword evidence="1" id="KW-0472">Membrane</keyword>
<dbReference type="InterPro" id="IPR003675">
    <property type="entry name" value="Rce1/LyrA-like_dom"/>
</dbReference>
<feature type="transmembrane region" description="Helical" evidence="1">
    <location>
        <begin position="63"/>
        <end position="82"/>
    </location>
</feature>
<dbReference type="EMBL" id="AJWY01004989">
    <property type="protein sequence ID" value="EKC70852.1"/>
    <property type="molecule type" value="Genomic_DNA"/>
</dbReference>
<evidence type="ECO:0000259" key="2">
    <source>
        <dbReference type="Pfam" id="PF02517"/>
    </source>
</evidence>
<dbReference type="PANTHER" id="PTHR36435:SF1">
    <property type="entry name" value="CAAX AMINO TERMINAL PROTEASE FAMILY PROTEIN"/>
    <property type="match status" value="1"/>
</dbReference>
<dbReference type="AlphaFoldDB" id="K1TCE7"/>
<dbReference type="GO" id="GO:0080120">
    <property type="term" value="P:CAAX-box protein maturation"/>
    <property type="evidence" value="ECO:0007669"/>
    <property type="project" value="UniProtKB-ARBA"/>
</dbReference>
<feature type="transmembrane region" description="Helical" evidence="1">
    <location>
        <begin position="151"/>
        <end position="170"/>
    </location>
</feature>
<name>K1TCE7_9ZZZZ</name>
<protein>
    <submittedName>
        <fullName evidence="3">Abortive infection protein</fullName>
    </submittedName>
</protein>
<feature type="transmembrane region" description="Helical" evidence="1">
    <location>
        <begin position="21"/>
        <end position="43"/>
    </location>
</feature>
<reference evidence="3" key="1">
    <citation type="journal article" date="2013" name="Environ. Microbiol.">
        <title>Microbiota from the distal guts of lean and obese adolescents exhibit partial functional redundancy besides clear differences in community structure.</title>
        <authorList>
            <person name="Ferrer M."/>
            <person name="Ruiz A."/>
            <person name="Lanza F."/>
            <person name="Haange S.B."/>
            <person name="Oberbach A."/>
            <person name="Till H."/>
            <person name="Bargiela R."/>
            <person name="Campoy C."/>
            <person name="Segura M.T."/>
            <person name="Richter M."/>
            <person name="von Bergen M."/>
            <person name="Seifert J."/>
            <person name="Suarez A."/>
        </authorList>
    </citation>
    <scope>NUCLEOTIDE SEQUENCE</scope>
</reference>
<feature type="transmembrane region" description="Helical" evidence="1">
    <location>
        <begin position="182"/>
        <end position="200"/>
    </location>
</feature>
<feature type="non-terminal residue" evidence="3">
    <location>
        <position position="205"/>
    </location>
</feature>
<dbReference type="InterPro" id="IPR052710">
    <property type="entry name" value="CAAX_protease"/>
</dbReference>
<evidence type="ECO:0000313" key="3">
    <source>
        <dbReference type="EMBL" id="EKC70852.1"/>
    </source>
</evidence>
<keyword evidence="1" id="KW-0812">Transmembrane</keyword>
<gene>
    <name evidence="3" type="ORF">LEA_07569</name>
</gene>
<keyword evidence="1" id="KW-1133">Transmembrane helix</keyword>
<proteinExistence type="predicted"/>
<organism evidence="3">
    <name type="scientific">human gut metagenome</name>
    <dbReference type="NCBI Taxonomy" id="408170"/>
    <lineage>
        <taxon>unclassified sequences</taxon>
        <taxon>metagenomes</taxon>
        <taxon>organismal metagenomes</taxon>
    </lineage>
</organism>
<feature type="domain" description="CAAX prenyl protease 2/Lysostaphin resistance protein A-like" evidence="2">
    <location>
        <begin position="151"/>
        <end position="201"/>
    </location>
</feature>
<feature type="transmembrane region" description="Helical" evidence="1">
    <location>
        <begin position="103"/>
        <end position="131"/>
    </location>
</feature>
<sequence>MRQKITVGRLWGLISPMVLYMIVQVVVSGIVTFGIIFAANFVLHDYATFSASKIGMKIAEENILLELLISQIITAPILIKWLKDDINLDKETGFFKKFKRTSAFKFLLIIPFGITIMFCANYFVSILQMFMPEFMIDSYVGTSEALTSGPFIIQVLATAVGAPIVEELMFRGVIYRRLRRMAGVIPSAIIVSLLFGVYHGNWIQA</sequence>